<dbReference type="PANTHER" id="PTHR37012">
    <property type="entry name" value="B-ZIP TRANSCRIPTION FACTOR (EUROFUNG)-RELATED"/>
    <property type="match status" value="1"/>
</dbReference>
<dbReference type="Proteomes" id="UP001144673">
    <property type="component" value="Chromosome 4"/>
</dbReference>
<evidence type="ECO:0008006" key="4">
    <source>
        <dbReference type="Google" id="ProtNLM"/>
    </source>
</evidence>
<dbReference type="GeneID" id="80899123"/>
<gene>
    <name evidence="2" type="ORF">LMH87_011964</name>
</gene>
<sequence>MGHPMSAEPPSSKSSKRKGTRSVSTLTPSQLARKRANDREAQRAIRARTKEHIERLERELEELRSHQNRDRTLQDLLRRNKALEDELSRLRESMGMSMASSPYSAPAPYDEQQQHAPGTIPSPRMSPLAASADYNPLPDYGQHYVPMSGSNVDSWAANVPSHIGSNVSSPSSSADDYVSGYIPTSVPTSMMPTSNSLESLDNFRMNNMSMQPNVYMQQQQQQQHAGQPPQQSSSQGDWSMYPVYYNSQAKGGEACLSR</sequence>
<feature type="compositionally biased region" description="Low complexity" evidence="1">
    <location>
        <begin position="217"/>
        <end position="236"/>
    </location>
</feature>
<dbReference type="Gene3D" id="1.20.5.170">
    <property type="match status" value="1"/>
</dbReference>
<dbReference type="InterPro" id="IPR046347">
    <property type="entry name" value="bZIP_sf"/>
</dbReference>
<feature type="region of interest" description="Disordered" evidence="1">
    <location>
        <begin position="216"/>
        <end position="239"/>
    </location>
</feature>
<feature type="compositionally biased region" description="Basic and acidic residues" evidence="1">
    <location>
        <begin position="35"/>
        <end position="47"/>
    </location>
</feature>
<evidence type="ECO:0000313" key="3">
    <source>
        <dbReference type="Proteomes" id="UP001144673"/>
    </source>
</evidence>
<organism evidence="2 3">
    <name type="scientific">Akanthomyces muscarius</name>
    <name type="common">Entomopathogenic fungus</name>
    <name type="synonym">Lecanicillium muscarium</name>
    <dbReference type="NCBI Taxonomy" id="2231603"/>
    <lineage>
        <taxon>Eukaryota</taxon>
        <taxon>Fungi</taxon>
        <taxon>Dikarya</taxon>
        <taxon>Ascomycota</taxon>
        <taxon>Pezizomycotina</taxon>
        <taxon>Sordariomycetes</taxon>
        <taxon>Hypocreomycetidae</taxon>
        <taxon>Hypocreales</taxon>
        <taxon>Cordycipitaceae</taxon>
        <taxon>Akanthomyces</taxon>
    </lineage>
</organism>
<dbReference type="PANTHER" id="PTHR37012:SF2">
    <property type="entry name" value="BZIP DOMAIN-CONTAINING PROTEIN-RELATED"/>
    <property type="match status" value="1"/>
</dbReference>
<protein>
    <recommendedName>
        <fullName evidence="4">BZIP transcription factor</fullName>
    </recommendedName>
</protein>
<keyword evidence="3" id="KW-1185">Reference proteome</keyword>
<proteinExistence type="predicted"/>
<evidence type="ECO:0000256" key="1">
    <source>
        <dbReference type="SAM" id="MobiDB-lite"/>
    </source>
</evidence>
<dbReference type="AlphaFoldDB" id="A0A9W8UKF9"/>
<dbReference type="GO" id="GO:0003700">
    <property type="term" value="F:DNA-binding transcription factor activity"/>
    <property type="evidence" value="ECO:0007669"/>
    <property type="project" value="InterPro"/>
</dbReference>
<feature type="region of interest" description="Disordered" evidence="1">
    <location>
        <begin position="96"/>
        <end position="134"/>
    </location>
</feature>
<dbReference type="RefSeq" id="XP_056052966.1">
    <property type="nucleotide sequence ID" value="XM_056201189.1"/>
</dbReference>
<dbReference type="CDD" id="cd14688">
    <property type="entry name" value="bZIP_YAP"/>
    <property type="match status" value="1"/>
</dbReference>
<comment type="caution">
    <text evidence="2">The sequence shown here is derived from an EMBL/GenBank/DDBJ whole genome shotgun (WGS) entry which is preliminary data.</text>
</comment>
<feature type="compositionally biased region" description="Low complexity" evidence="1">
    <location>
        <begin position="96"/>
        <end position="109"/>
    </location>
</feature>
<accession>A0A9W8UKF9</accession>
<name>A0A9W8UKF9_AKAMU</name>
<reference evidence="2" key="1">
    <citation type="journal article" date="2023" name="Access Microbiol">
        <title>De-novo genome assembly for Akanthomyces muscarius, a biocontrol agent of insect agricultural pests.</title>
        <authorList>
            <person name="Erdos Z."/>
            <person name="Studholme D.J."/>
            <person name="Raymond B."/>
            <person name="Sharma M."/>
        </authorList>
    </citation>
    <scope>NUCLEOTIDE SEQUENCE</scope>
    <source>
        <strain evidence="2">Ve6</strain>
    </source>
</reference>
<dbReference type="EMBL" id="JAJHUN010000009">
    <property type="protein sequence ID" value="KAJ4151252.1"/>
    <property type="molecule type" value="Genomic_DNA"/>
</dbReference>
<evidence type="ECO:0000313" key="2">
    <source>
        <dbReference type="EMBL" id="KAJ4151252.1"/>
    </source>
</evidence>
<dbReference type="KEGG" id="amus:LMH87_011964"/>
<dbReference type="SUPFAM" id="SSF57959">
    <property type="entry name" value="Leucine zipper domain"/>
    <property type="match status" value="1"/>
</dbReference>
<feature type="region of interest" description="Disordered" evidence="1">
    <location>
        <begin position="1"/>
        <end position="47"/>
    </location>
</feature>